<dbReference type="AlphaFoldDB" id="A0A936ZER0"/>
<accession>A0A936ZER0</accession>
<dbReference type="Proteomes" id="UP000605848">
    <property type="component" value="Unassembled WGS sequence"/>
</dbReference>
<evidence type="ECO:0000313" key="1">
    <source>
        <dbReference type="EMBL" id="MBL0404435.1"/>
    </source>
</evidence>
<evidence type="ECO:0000313" key="2">
    <source>
        <dbReference type="Proteomes" id="UP000605848"/>
    </source>
</evidence>
<gene>
    <name evidence="1" type="ORF">JKG68_10690</name>
</gene>
<keyword evidence="2" id="KW-1185">Reference proteome</keyword>
<organism evidence="1 2">
    <name type="scientific">Microvirga aerilata</name>
    <dbReference type="NCBI Taxonomy" id="670292"/>
    <lineage>
        <taxon>Bacteria</taxon>
        <taxon>Pseudomonadati</taxon>
        <taxon>Pseudomonadota</taxon>
        <taxon>Alphaproteobacteria</taxon>
        <taxon>Hyphomicrobiales</taxon>
        <taxon>Methylobacteriaceae</taxon>
        <taxon>Microvirga</taxon>
    </lineage>
</organism>
<protein>
    <submittedName>
        <fullName evidence="1">Uncharacterized protein</fullName>
    </submittedName>
</protein>
<reference evidence="1" key="1">
    <citation type="submission" date="2021-01" db="EMBL/GenBank/DDBJ databases">
        <title>Microvirga sp.</title>
        <authorList>
            <person name="Kim M.K."/>
        </authorList>
    </citation>
    <scope>NUCLEOTIDE SEQUENCE</scope>
    <source>
        <strain evidence="1">5420S-16</strain>
    </source>
</reference>
<sequence>MDAKLAKGFTRQGFRQDFRALDDVTDTQASVFKPYIEKITGRGRLKKQEAKALVARNREFKSHPHHTVFIEHFINPCIKSLSPDFDEAVAGGALSWNPWPWTDHDEKIRAFSLFYDRVTRTRIEGRRYEYPLYVREHAISRFLERSDRDYASVTRSLWPSLLLVELIERSPEPFVARPFLLPCPGGAFLGLAVTERLPSSLRGAQTSIITKTGAQEYDCAATVPVKGRLFFVNTYVHDDELRQDQRLLCTAVSALIERHRPALIGSLLSRVMIVYGEPDDLGLDIRFPRSGLNEALSDFTQLLASHLWRDTMRMPTDGVFRDYVTLQIEQQDKVRTQ</sequence>
<comment type="caution">
    <text evidence="1">The sequence shown here is derived from an EMBL/GenBank/DDBJ whole genome shotgun (WGS) entry which is preliminary data.</text>
</comment>
<name>A0A936ZER0_9HYPH</name>
<dbReference type="RefSeq" id="WP_202059113.1">
    <property type="nucleotide sequence ID" value="NZ_JAEQMY010000012.1"/>
</dbReference>
<dbReference type="EMBL" id="JAEQMY010000012">
    <property type="protein sequence ID" value="MBL0404435.1"/>
    <property type="molecule type" value="Genomic_DNA"/>
</dbReference>
<proteinExistence type="predicted"/>